<dbReference type="AlphaFoldDB" id="A0A0A9FMR2"/>
<evidence type="ECO:0000313" key="1">
    <source>
        <dbReference type="EMBL" id="JAE11566.1"/>
    </source>
</evidence>
<reference evidence="1" key="2">
    <citation type="journal article" date="2015" name="Data Brief">
        <title>Shoot transcriptome of the giant reed, Arundo donax.</title>
        <authorList>
            <person name="Barrero R.A."/>
            <person name="Guerrero F.D."/>
            <person name="Moolhuijzen P."/>
            <person name="Goolsby J.A."/>
            <person name="Tidwell J."/>
            <person name="Bellgard S.E."/>
            <person name="Bellgard M.I."/>
        </authorList>
    </citation>
    <scope>NUCLEOTIDE SEQUENCE</scope>
    <source>
        <tissue evidence="1">Shoot tissue taken approximately 20 cm above the soil surface</tissue>
    </source>
</reference>
<dbReference type="EMBL" id="GBRH01186330">
    <property type="protein sequence ID" value="JAE11566.1"/>
    <property type="molecule type" value="Transcribed_RNA"/>
</dbReference>
<reference evidence="1" key="1">
    <citation type="submission" date="2014-09" db="EMBL/GenBank/DDBJ databases">
        <authorList>
            <person name="Magalhaes I.L.F."/>
            <person name="Oliveira U."/>
            <person name="Santos F.R."/>
            <person name="Vidigal T.H.D.A."/>
            <person name="Brescovit A.D."/>
            <person name="Santos A.J."/>
        </authorList>
    </citation>
    <scope>NUCLEOTIDE SEQUENCE</scope>
    <source>
        <tissue evidence="1">Shoot tissue taken approximately 20 cm above the soil surface</tissue>
    </source>
</reference>
<name>A0A0A9FMR2_ARUDO</name>
<proteinExistence type="predicted"/>
<sequence length="17" mass="1906">MMIVLVDLLQSPPKGHK</sequence>
<accession>A0A0A9FMR2</accession>
<protein>
    <submittedName>
        <fullName evidence="1">Uncharacterized protein</fullName>
    </submittedName>
</protein>
<organism evidence="1">
    <name type="scientific">Arundo donax</name>
    <name type="common">Giant reed</name>
    <name type="synonym">Donax arundinaceus</name>
    <dbReference type="NCBI Taxonomy" id="35708"/>
    <lineage>
        <taxon>Eukaryota</taxon>
        <taxon>Viridiplantae</taxon>
        <taxon>Streptophyta</taxon>
        <taxon>Embryophyta</taxon>
        <taxon>Tracheophyta</taxon>
        <taxon>Spermatophyta</taxon>
        <taxon>Magnoliopsida</taxon>
        <taxon>Liliopsida</taxon>
        <taxon>Poales</taxon>
        <taxon>Poaceae</taxon>
        <taxon>PACMAD clade</taxon>
        <taxon>Arundinoideae</taxon>
        <taxon>Arundineae</taxon>
        <taxon>Arundo</taxon>
    </lineage>
</organism>